<evidence type="ECO:0000256" key="4">
    <source>
        <dbReference type="ARBA" id="ARBA00022692"/>
    </source>
</evidence>
<dbReference type="RefSeq" id="WP_025531771.1">
    <property type="nucleotide sequence ID" value="NZ_CAXUGB010000021.1"/>
</dbReference>
<dbReference type="CDD" id="cd06261">
    <property type="entry name" value="TM_PBP2"/>
    <property type="match status" value="1"/>
</dbReference>
<feature type="transmembrane region" description="Helical" evidence="7">
    <location>
        <begin position="191"/>
        <end position="212"/>
    </location>
</feature>
<comment type="subcellular location">
    <subcellularLocation>
        <location evidence="1 7">Cell membrane</location>
        <topology evidence="1 7">Multi-pass membrane protein</topology>
    </subcellularLocation>
</comment>
<protein>
    <submittedName>
        <fullName evidence="9">Carbohydrate ABC transporter permease</fullName>
    </submittedName>
</protein>
<proteinExistence type="inferred from homology"/>
<evidence type="ECO:0000256" key="2">
    <source>
        <dbReference type="ARBA" id="ARBA00022448"/>
    </source>
</evidence>
<keyword evidence="2 7" id="KW-0813">Transport</keyword>
<dbReference type="InterPro" id="IPR035906">
    <property type="entry name" value="MetI-like_sf"/>
</dbReference>
<dbReference type="OrthoDB" id="187395at2"/>
<evidence type="ECO:0000256" key="7">
    <source>
        <dbReference type="RuleBase" id="RU363032"/>
    </source>
</evidence>
<keyword evidence="6 7" id="KW-0472">Membrane</keyword>
<comment type="similarity">
    <text evidence="7">Belongs to the binding-protein-dependent transport system permease family.</text>
</comment>
<dbReference type="GO" id="GO:0055085">
    <property type="term" value="P:transmembrane transport"/>
    <property type="evidence" value="ECO:0007669"/>
    <property type="project" value="InterPro"/>
</dbReference>
<feature type="transmembrane region" description="Helical" evidence="7">
    <location>
        <begin position="17"/>
        <end position="39"/>
    </location>
</feature>
<evidence type="ECO:0000256" key="3">
    <source>
        <dbReference type="ARBA" id="ARBA00022475"/>
    </source>
</evidence>
<evidence type="ECO:0000256" key="1">
    <source>
        <dbReference type="ARBA" id="ARBA00004651"/>
    </source>
</evidence>
<dbReference type="Gene3D" id="1.10.3720.10">
    <property type="entry name" value="MetI-like"/>
    <property type="match status" value="1"/>
</dbReference>
<dbReference type="Pfam" id="PF00528">
    <property type="entry name" value="BPD_transp_1"/>
    <property type="match status" value="1"/>
</dbReference>
<dbReference type="SUPFAM" id="SSF161098">
    <property type="entry name" value="MetI-like"/>
    <property type="match status" value="1"/>
</dbReference>
<keyword evidence="5 7" id="KW-1133">Transmembrane helix</keyword>
<dbReference type="EMBL" id="QTJW01000015">
    <property type="protein sequence ID" value="RGD68613.1"/>
    <property type="molecule type" value="Genomic_DNA"/>
</dbReference>
<evidence type="ECO:0000256" key="6">
    <source>
        <dbReference type="ARBA" id="ARBA00023136"/>
    </source>
</evidence>
<name>A0A3E3DH97_9FIRM</name>
<keyword evidence="3" id="KW-1003">Cell membrane</keyword>
<feature type="transmembrane region" description="Helical" evidence="7">
    <location>
        <begin position="82"/>
        <end position="104"/>
    </location>
</feature>
<reference evidence="9 10" key="1">
    <citation type="submission" date="2018-08" db="EMBL/GenBank/DDBJ databases">
        <title>A genome reference for cultivated species of the human gut microbiota.</title>
        <authorList>
            <person name="Zou Y."/>
            <person name="Xue W."/>
            <person name="Luo G."/>
        </authorList>
    </citation>
    <scope>NUCLEOTIDE SEQUENCE [LARGE SCALE GENOMIC DNA]</scope>
    <source>
        <strain evidence="9 10">AF19-13AC</strain>
    </source>
</reference>
<keyword evidence="4 7" id="KW-0812">Transmembrane</keyword>
<dbReference type="AlphaFoldDB" id="A0A3E3DH97"/>
<feature type="transmembrane region" description="Helical" evidence="7">
    <location>
        <begin position="113"/>
        <end position="135"/>
    </location>
</feature>
<evidence type="ECO:0000259" key="8">
    <source>
        <dbReference type="PROSITE" id="PS50928"/>
    </source>
</evidence>
<dbReference type="PANTHER" id="PTHR43744">
    <property type="entry name" value="ABC TRANSPORTER PERMEASE PROTEIN MG189-RELATED-RELATED"/>
    <property type="match status" value="1"/>
</dbReference>
<accession>A0A3E3DH97</accession>
<feature type="transmembrane region" description="Helical" evidence="7">
    <location>
        <begin position="250"/>
        <end position="272"/>
    </location>
</feature>
<evidence type="ECO:0000313" key="9">
    <source>
        <dbReference type="EMBL" id="RGD68613.1"/>
    </source>
</evidence>
<evidence type="ECO:0000256" key="5">
    <source>
        <dbReference type="ARBA" id="ARBA00022989"/>
    </source>
</evidence>
<dbReference type="PROSITE" id="PS50928">
    <property type="entry name" value="ABC_TM1"/>
    <property type="match status" value="1"/>
</dbReference>
<feature type="transmembrane region" description="Helical" evidence="7">
    <location>
        <begin position="147"/>
        <end position="170"/>
    </location>
</feature>
<dbReference type="InterPro" id="IPR000515">
    <property type="entry name" value="MetI-like"/>
</dbReference>
<dbReference type="GO" id="GO:0005886">
    <property type="term" value="C:plasma membrane"/>
    <property type="evidence" value="ECO:0007669"/>
    <property type="project" value="UniProtKB-SubCell"/>
</dbReference>
<comment type="caution">
    <text evidence="9">The sequence shown here is derived from an EMBL/GenBank/DDBJ whole genome shotgun (WGS) entry which is preliminary data.</text>
</comment>
<evidence type="ECO:0000313" key="10">
    <source>
        <dbReference type="Proteomes" id="UP000261023"/>
    </source>
</evidence>
<gene>
    <name evidence="9" type="ORF">DWX31_21010</name>
</gene>
<feature type="domain" description="ABC transmembrane type-1" evidence="8">
    <location>
        <begin position="78"/>
        <end position="273"/>
    </location>
</feature>
<dbReference type="Proteomes" id="UP000261023">
    <property type="component" value="Unassembled WGS sequence"/>
</dbReference>
<organism evidence="9 10">
    <name type="scientific">Hungatella hathewayi</name>
    <dbReference type="NCBI Taxonomy" id="154046"/>
    <lineage>
        <taxon>Bacteria</taxon>
        <taxon>Bacillati</taxon>
        <taxon>Bacillota</taxon>
        <taxon>Clostridia</taxon>
        <taxon>Lachnospirales</taxon>
        <taxon>Lachnospiraceae</taxon>
        <taxon>Hungatella</taxon>
    </lineage>
</organism>
<dbReference type="PANTHER" id="PTHR43744:SF12">
    <property type="entry name" value="ABC TRANSPORTER PERMEASE PROTEIN MG189-RELATED"/>
    <property type="match status" value="1"/>
</dbReference>
<sequence length="288" mass="31933">MEKSHTVYSKKTKVIRFLLVVFMTVLAALTLYPVIYIVFGSFKENAELLRGGTKLLPEKFILGNYKEAWQKANFARYTINSIVISLGVMIVTLISTSMAGYVFARKNFKGKELLYSLFVAFMFVNVGSVTLRPLFELAVKVKMNTSLLSVILIAAGTGQATYIFLVRGFMSTISKELDDAAKIDGCTFFQIYYRITLPLLKPILATTGLLSFRAGWNEYIMPLVFTMSNEKMRPLTVGVTMLKNSGDGTAAWNLMFAGATISIVPIVVIYIFTSKHFMSGMTAGAVKG</sequence>